<dbReference type="EMBL" id="KN880482">
    <property type="protein sequence ID" value="KIY69525.1"/>
    <property type="molecule type" value="Genomic_DNA"/>
</dbReference>
<organism evidence="2 3">
    <name type="scientific">Cylindrobasidium torrendii FP15055 ss-10</name>
    <dbReference type="NCBI Taxonomy" id="1314674"/>
    <lineage>
        <taxon>Eukaryota</taxon>
        <taxon>Fungi</taxon>
        <taxon>Dikarya</taxon>
        <taxon>Basidiomycota</taxon>
        <taxon>Agaricomycotina</taxon>
        <taxon>Agaricomycetes</taxon>
        <taxon>Agaricomycetidae</taxon>
        <taxon>Agaricales</taxon>
        <taxon>Marasmiineae</taxon>
        <taxon>Physalacriaceae</taxon>
        <taxon>Cylindrobasidium</taxon>
    </lineage>
</organism>
<feature type="region of interest" description="Disordered" evidence="1">
    <location>
        <begin position="280"/>
        <end position="347"/>
    </location>
</feature>
<dbReference type="InterPro" id="IPR036047">
    <property type="entry name" value="F-box-like_dom_sf"/>
</dbReference>
<feature type="region of interest" description="Disordered" evidence="1">
    <location>
        <begin position="54"/>
        <end position="86"/>
    </location>
</feature>
<keyword evidence="3" id="KW-1185">Reference proteome</keyword>
<proteinExistence type="predicted"/>
<feature type="region of interest" description="Disordered" evidence="1">
    <location>
        <begin position="448"/>
        <end position="501"/>
    </location>
</feature>
<feature type="compositionally biased region" description="Acidic residues" evidence="1">
    <location>
        <begin position="54"/>
        <end position="64"/>
    </location>
</feature>
<dbReference type="SUPFAM" id="SSF81383">
    <property type="entry name" value="F-box domain"/>
    <property type="match status" value="1"/>
</dbReference>
<dbReference type="STRING" id="1314674.A0A0D7BH73"/>
<dbReference type="AlphaFoldDB" id="A0A0D7BH73"/>
<protein>
    <recommendedName>
        <fullName evidence="4">F-box domain-containing protein</fullName>
    </recommendedName>
</protein>
<accession>A0A0D7BH73</accession>
<feature type="compositionally biased region" description="Pro residues" evidence="1">
    <location>
        <begin position="324"/>
        <end position="335"/>
    </location>
</feature>
<sequence>MTSIFRRSMSAEKGVAARGFRQRGQGIESPRKHGPLMKRMSKVFRHSAIIEDRNTDEECTDEEDDIRRPSGLGDMAPESYTRQSDDVRSLEDIMEDDVDVEVQYAWKAPLASPRLQNSIRRKPLPAPPPRPWSLPADIVLRILNFLPRSELPSHALVARAFCHAATAALYETLVDPPSAALRVDRSELVQSLTLTTLTPFAYSHSAQMNFTLQLERVLPLMTSITSLTLPYFDKRLLKNHSAFGLKRLVLLNEQMTMAEELSILSWLDGQINVVEVSWPRLRDPDPSTGDSEGASSNSELLPPPSPFSPTSASYSTAPNTPLSPSHPPGLMPPSPNRSGDTPPSSPIDVNFIYNSPTLLPSLRHLHGPPSLVERLCQHPRPLVHLSLTVTQSVYDGFRPAGLMRALPSSLKSLDIVFGPAVDRRTREKVLRVAGAVCRITKLSLRETSSVAVPQPPSPNASLLSSPRRDTDLDSLFPLPKPKSATPSRRSTTGSARKEEDERTKALWHLAMGCGVCFPDVEEINVVPGTASFAEWLGGSPNWPNVQRVIYNADGDEWVRKAPGQPESQDDSSSMAVSEDYEDALQTPRLPEPETPRGRHMDEKPVGLAHQPPPPEHIAVEAHGGYMTLDLM</sequence>
<evidence type="ECO:0000313" key="2">
    <source>
        <dbReference type="EMBL" id="KIY69525.1"/>
    </source>
</evidence>
<gene>
    <name evidence="2" type="ORF">CYLTODRAFT_488823</name>
</gene>
<reference evidence="2 3" key="1">
    <citation type="journal article" date="2015" name="Fungal Genet. Biol.">
        <title>Evolution of novel wood decay mechanisms in Agaricales revealed by the genome sequences of Fistulina hepatica and Cylindrobasidium torrendii.</title>
        <authorList>
            <person name="Floudas D."/>
            <person name="Held B.W."/>
            <person name="Riley R."/>
            <person name="Nagy L.G."/>
            <person name="Koehler G."/>
            <person name="Ransdell A.S."/>
            <person name="Younus H."/>
            <person name="Chow J."/>
            <person name="Chiniquy J."/>
            <person name="Lipzen A."/>
            <person name="Tritt A."/>
            <person name="Sun H."/>
            <person name="Haridas S."/>
            <person name="LaButti K."/>
            <person name="Ohm R.A."/>
            <person name="Kues U."/>
            <person name="Blanchette R.A."/>
            <person name="Grigoriev I.V."/>
            <person name="Minto R.E."/>
            <person name="Hibbett D.S."/>
        </authorList>
    </citation>
    <scope>NUCLEOTIDE SEQUENCE [LARGE SCALE GENOMIC DNA]</scope>
    <source>
        <strain evidence="2 3">FP15055 ss-10</strain>
    </source>
</reference>
<feature type="compositionally biased region" description="Basic and acidic residues" evidence="1">
    <location>
        <begin position="590"/>
        <end position="604"/>
    </location>
</feature>
<dbReference type="OrthoDB" id="3259156at2759"/>
<evidence type="ECO:0000313" key="3">
    <source>
        <dbReference type="Proteomes" id="UP000054007"/>
    </source>
</evidence>
<evidence type="ECO:0008006" key="4">
    <source>
        <dbReference type="Google" id="ProtNLM"/>
    </source>
</evidence>
<evidence type="ECO:0000256" key="1">
    <source>
        <dbReference type="SAM" id="MobiDB-lite"/>
    </source>
</evidence>
<feature type="compositionally biased region" description="Low complexity" evidence="1">
    <location>
        <begin position="308"/>
        <end position="323"/>
    </location>
</feature>
<feature type="region of interest" description="Disordered" evidence="1">
    <location>
        <begin position="560"/>
        <end position="614"/>
    </location>
</feature>
<dbReference type="Proteomes" id="UP000054007">
    <property type="component" value="Unassembled WGS sequence"/>
</dbReference>
<feature type="region of interest" description="Disordered" evidence="1">
    <location>
        <begin position="1"/>
        <end position="36"/>
    </location>
</feature>
<feature type="compositionally biased region" description="Polar residues" evidence="1">
    <location>
        <begin position="484"/>
        <end position="494"/>
    </location>
</feature>
<name>A0A0D7BH73_9AGAR</name>